<dbReference type="EMBL" id="CAUYUJ010007267">
    <property type="protein sequence ID" value="CAK0820130.1"/>
    <property type="molecule type" value="Genomic_DNA"/>
</dbReference>
<reference evidence="1" key="1">
    <citation type="submission" date="2023-10" db="EMBL/GenBank/DDBJ databases">
        <authorList>
            <person name="Chen Y."/>
            <person name="Shah S."/>
            <person name="Dougan E. K."/>
            <person name="Thang M."/>
            <person name="Chan C."/>
        </authorList>
    </citation>
    <scope>NUCLEOTIDE SEQUENCE [LARGE SCALE GENOMIC DNA]</scope>
</reference>
<name>A0ABN9RLU5_9DINO</name>
<accession>A0ABN9RLU5</accession>
<keyword evidence="2" id="KW-1185">Reference proteome</keyword>
<dbReference type="Proteomes" id="UP001189429">
    <property type="component" value="Unassembled WGS sequence"/>
</dbReference>
<sequence>MSKQPKCDFLNQPMKQVISKLKKDSILPEWKGVTCPYCNVGVLGPLQNFGPKRGGWSYRCGSRGCRRHVLPHSLHPVFRAATGASHTSLPVQASILFCAVSGCTVAAKFRKRDWCPLATKWLKGRSVILHTDGARSYKLKVPGVTHDWVVHMKKRVKINGKFVWIKPLFSKVRKHVGIQKVVGSKILRDKIRSAQWCYWNCGCDLWAATGDVFYHEFERTHLG</sequence>
<protein>
    <recommendedName>
        <fullName evidence="3">ISXO2-like transposase domain-containing protein</fullName>
    </recommendedName>
</protein>
<organism evidence="1 2">
    <name type="scientific">Prorocentrum cordatum</name>
    <dbReference type="NCBI Taxonomy" id="2364126"/>
    <lineage>
        <taxon>Eukaryota</taxon>
        <taxon>Sar</taxon>
        <taxon>Alveolata</taxon>
        <taxon>Dinophyceae</taxon>
        <taxon>Prorocentrales</taxon>
        <taxon>Prorocentraceae</taxon>
        <taxon>Prorocentrum</taxon>
    </lineage>
</organism>
<comment type="caution">
    <text evidence="1">The sequence shown here is derived from an EMBL/GenBank/DDBJ whole genome shotgun (WGS) entry which is preliminary data.</text>
</comment>
<evidence type="ECO:0000313" key="1">
    <source>
        <dbReference type="EMBL" id="CAK0820130.1"/>
    </source>
</evidence>
<proteinExistence type="predicted"/>
<evidence type="ECO:0008006" key="3">
    <source>
        <dbReference type="Google" id="ProtNLM"/>
    </source>
</evidence>
<evidence type="ECO:0000313" key="2">
    <source>
        <dbReference type="Proteomes" id="UP001189429"/>
    </source>
</evidence>
<gene>
    <name evidence="1" type="ORF">PCOR1329_LOCUS21927</name>
</gene>